<keyword evidence="8" id="KW-0479">Metal-binding</keyword>
<comment type="pathway">
    <text evidence="4">Protein modification; protein ubiquitination.</text>
</comment>
<evidence type="ECO:0000256" key="10">
    <source>
        <dbReference type="ARBA" id="ARBA00022771"/>
    </source>
</evidence>
<keyword evidence="12" id="KW-0862">Zinc</keyword>
<evidence type="ECO:0000256" key="1">
    <source>
        <dbReference type="ARBA" id="ARBA00001798"/>
    </source>
</evidence>
<dbReference type="Proteomes" id="UP001341281">
    <property type="component" value="Chromosome 02"/>
</dbReference>
<dbReference type="InterPro" id="IPR044066">
    <property type="entry name" value="TRIAD_supradom"/>
</dbReference>
<dbReference type="Pfam" id="PF13445">
    <property type="entry name" value="zf-RING_UBOX"/>
    <property type="match status" value="1"/>
</dbReference>
<comment type="function">
    <text evidence="3">Might act as an E3 ubiquitin-protein ligase, or as part of E3 complex, which accepts ubiquitin from specific E2 ubiquitin-conjugating enzymes and then transfers it to substrates.</text>
</comment>
<evidence type="ECO:0000256" key="4">
    <source>
        <dbReference type="ARBA" id="ARBA00004906"/>
    </source>
</evidence>
<feature type="domain" description="RING-type" evidence="15">
    <location>
        <begin position="67"/>
        <end position="285"/>
    </location>
</feature>
<dbReference type="FunFam" id="3.30.40.10:FF:000019">
    <property type="entry name" value="RBR-type E3 ubiquitin transferase"/>
    <property type="match status" value="1"/>
</dbReference>
<dbReference type="EC" id="2.3.2.31" evidence="6"/>
<dbReference type="Pfam" id="PF26200">
    <property type="entry name" value="Rcat_RNF216"/>
    <property type="match status" value="1"/>
</dbReference>
<dbReference type="SMART" id="SM00647">
    <property type="entry name" value="IBR"/>
    <property type="match status" value="2"/>
</dbReference>
<dbReference type="EMBL" id="CP144746">
    <property type="protein sequence ID" value="WVZ59858.1"/>
    <property type="molecule type" value="Genomic_DNA"/>
</dbReference>
<dbReference type="Pfam" id="PF19422">
    <property type="entry name" value="Ariadne"/>
    <property type="match status" value="1"/>
</dbReference>
<comment type="cofactor">
    <cofactor evidence="2">
        <name>Zn(2+)</name>
        <dbReference type="ChEBI" id="CHEBI:29105"/>
    </cofactor>
</comment>
<dbReference type="CDD" id="cd20346">
    <property type="entry name" value="BRcat_RBR_ANKIB1"/>
    <property type="match status" value="1"/>
</dbReference>
<evidence type="ECO:0000256" key="8">
    <source>
        <dbReference type="ARBA" id="ARBA00022723"/>
    </source>
</evidence>
<evidence type="ECO:0000256" key="7">
    <source>
        <dbReference type="ARBA" id="ARBA00022679"/>
    </source>
</evidence>
<feature type="domain" description="RING-type" evidence="14">
    <location>
        <begin position="71"/>
        <end position="120"/>
    </location>
</feature>
<evidence type="ECO:0000259" key="15">
    <source>
        <dbReference type="PROSITE" id="PS51873"/>
    </source>
</evidence>
<dbReference type="PANTHER" id="PTHR11685">
    <property type="entry name" value="RBR FAMILY RING FINGER AND IBR DOMAIN-CONTAINING"/>
    <property type="match status" value="1"/>
</dbReference>
<dbReference type="Pfam" id="PF01485">
    <property type="entry name" value="IBR"/>
    <property type="match status" value="1"/>
</dbReference>
<dbReference type="Gene3D" id="3.30.40.10">
    <property type="entry name" value="Zinc/RING finger domain, C3HC4 (zinc finger)"/>
    <property type="match status" value="1"/>
</dbReference>
<comment type="catalytic activity">
    <reaction evidence="1">
        <text>[E2 ubiquitin-conjugating enzyme]-S-ubiquitinyl-L-cysteine + [acceptor protein]-L-lysine = [E2 ubiquitin-conjugating enzyme]-L-cysteine + [acceptor protein]-N(6)-ubiquitinyl-L-lysine.</text>
        <dbReference type="EC" id="2.3.2.31"/>
    </reaction>
</comment>
<evidence type="ECO:0000256" key="13">
    <source>
        <dbReference type="PROSITE-ProRule" id="PRU00175"/>
    </source>
</evidence>
<dbReference type="CDD" id="cd22586">
    <property type="entry name" value="Rcat_RBR_ARI1-like"/>
    <property type="match status" value="1"/>
</dbReference>
<dbReference type="GO" id="GO:0008270">
    <property type="term" value="F:zinc ion binding"/>
    <property type="evidence" value="ECO:0007669"/>
    <property type="project" value="UniProtKB-KW"/>
</dbReference>
<dbReference type="Gene3D" id="1.20.120.1750">
    <property type="match status" value="1"/>
</dbReference>
<keyword evidence="10 13" id="KW-0863">Zinc-finger</keyword>
<evidence type="ECO:0000259" key="14">
    <source>
        <dbReference type="PROSITE" id="PS50089"/>
    </source>
</evidence>
<dbReference type="InterPro" id="IPR048962">
    <property type="entry name" value="ARIH1-like_UBL"/>
</dbReference>
<keyword evidence="11" id="KW-0833">Ubl conjugation pathway</keyword>
<evidence type="ECO:0000256" key="11">
    <source>
        <dbReference type="ARBA" id="ARBA00022786"/>
    </source>
</evidence>
<dbReference type="PROSITE" id="PS51873">
    <property type="entry name" value="TRIAD"/>
    <property type="match status" value="1"/>
</dbReference>
<keyword evidence="7" id="KW-0808">Transferase</keyword>
<reference evidence="16 17" key="1">
    <citation type="submission" date="2024-02" db="EMBL/GenBank/DDBJ databases">
        <title>High-quality chromosome-scale genome assembly of Pensacola bahiagrass (Paspalum notatum Flugge var. saurae).</title>
        <authorList>
            <person name="Vega J.M."/>
            <person name="Podio M."/>
            <person name="Orjuela J."/>
            <person name="Siena L.A."/>
            <person name="Pessino S.C."/>
            <person name="Combes M.C."/>
            <person name="Mariac C."/>
            <person name="Albertini E."/>
            <person name="Pupilli F."/>
            <person name="Ortiz J.P.A."/>
            <person name="Leblanc O."/>
        </authorList>
    </citation>
    <scope>NUCLEOTIDE SEQUENCE [LARGE SCALE GENOMIC DNA]</scope>
    <source>
        <strain evidence="16">R1</strain>
        <tissue evidence="16">Leaf</tissue>
    </source>
</reference>
<dbReference type="InterPro" id="IPR001841">
    <property type="entry name" value="Znf_RING"/>
</dbReference>
<proteinExistence type="inferred from homology"/>
<dbReference type="Pfam" id="PF21235">
    <property type="entry name" value="UBA_ARI1"/>
    <property type="match status" value="1"/>
</dbReference>
<comment type="similarity">
    <text evidence="5">Belongs to the RBR family. Ariadne subfamily.</text>
</comment>
<dbReference type="AlphaFoldDB" id="A0AAQ3SSC5"/>
<keyword evidence="9" id="KW-0677">Repeat</keyword>
<dbReference type="InterPro" id="IPR013083">
    <property type="entry name" value="Znf_RING/FYVE/PHD"/>
</dbReference>
<evidence type="ECO:0000313" key="17">
    <source>
        <dbReference type="Proteomes" id="UP001341281"/>
    </source>
</evidence>
<dbReference type="SUPFAM" id="SSF57850">
    <property type="entry name" value="RING/U-box"/>
    <property type="match status" value="3"/>
</dbReference>
<evidence type="ECO:0000256" key="6">
    <source>
        <dbReference type="ARBA" id="ARBA00012251"/>
    </source>
</evidence>
<accession>A0AAQ3SSC5</accession>
<dbReference type="InterPro" id="IPR045840">
    <property type="entry name" value="Ariadne"/>
</dbReference>
<dbReference type="GO" id="GO:0016567">
    <property type="term" value="P:protein ubiquitination"/>
    <property type="evidence" value="ECO:0007669"/>
    <property type="project" value="InterPro"/>
</dbReference>
<dbReference type="PROSITE" id="PS50089">
    <property type="entry name" value="ZF_RING_2"/>
    <property type="match status" value="1"/>
</dbReference>
<gene>
    <name evidence="16" type="ORF">U9M48_009950</name>
</gene>
<evidence type="ECO:0000256" key="12">
    <source>
        <dbReference type="ARBA" id="ARBA00022833"/>
    </source>
</evidence>
<name>A0AAQ3SSC5_PASNO</name>
<dbReference type="CDD" id="cd16773">
    <property type="entry name" value="RING-HC_RBR_TRIAD1"/>
    <property type="match status" value="1"/>
</dbReference>
<evidence type="ECO:0000256" key="5">
    <source>
        <dbReference type="ARBA" id="ARBA00005884"/>
    </source>
</evidence>
<evidence type="ECO:0000256" key="3">
    <source>
        <dbReference type="ARBA" id="ARBA00003976"/>
    </source>
</evidence>
<dbReference type="InterPro" id="IPR002867">
    <property type="entry name" value="IBR_dom"/>
</dbReference>
<evidence type="ECO:0000256" key="9">
    <source>
        <dbReference type="ARBA" id="ARBA00022737"/>
    </source>
</evidence>
<organism evidence="16 17">
    <name type="scientific">Paspalum notatum var. saurae</name>
    <dbReference type="NCBI Taxonomy" id="547442"/>
    <lineage>
        <taxon>Eukaryota</taxon>
        <taxon>Viridiplantae</taxon>
        <taxon>Streptophyta</taxon>
        <taxon>Embryophyta</taxon>
        <taxon>Tracheophyta</taxon>
        <taxon>Spermatophyta</taxon>
        <taxon>Magnoliopsida</taxon>
        <taxon>Liliopsida</taxon>
        <taxon>Poales</taxon>
        <taxon>Poaceae</taxon>
        <taxon>PACMAD clade</taxon>
        <taxon>Panicoideae</taxon>
        <taxon>Andropogonodae</taxon>
        <taxon>Paspaleae</taxon>
        <taxon>Paspalinae</taxon>
        <taxon>Paspalum</taxon>
    </lineage>
</organism>
<protein>
    <recommendedName>
        <fullName evidence="6">RBR-type E3 ubiquitin transferase</fullName>
        <ecNumber evidence="6">2.3.2.31</ecNumber>
    </recommendedName>
</protein>
<evidence type="ECO:0000313" key="16">
    <source>
        <dbReference type="EMBL" id="WVZ59858.1"/>
    </source>
</evidence>
<dbReference type="GO" id="GO:0061630">
    <property type="term" value="F:ubiquitin protein ligase activity"/>
    <property type="evidence" value="ECO:0007669"/>
    <property type="project" value="UniProtKB-EC"/>
</dbReference>
<dbReference type="InterPro" id="IPR027370">
    <property type="entry name" value="Znf-RING_euk"/>
</dbReference>
<evidence type="ECO:0000256" key="2">
    <source>
        <dbReference type="ARBA" id="ARBA00001947"/>
    </source>
</evidence>
<sequence>MKPQEDLSMVMGVFNIKQHHARALLIHYRWNTDCLNDHLERKGQERMLMEAGVVLPQQESSSNKKQLRVTCNVCFEDFQTHAVSAMDCGHSFCNGCWTGHFLASLDSGKKQIRCMEVRCPAICDEDLVQRLLGRRAPVLAARFRDLLLRSYVDDNSAVKWCPSVPHCGRAIRVAAAEVVEPLCEVQCPCGVSFCFRCCAATAHSPCPCAMWERWEAKGRGEAENVKWLLAHTKSCPKCFKPIVKDGGCNLVRCNCGQYLCWLCGGATGSAHTWTTIANHTCNRFEKDEAKKVDDARRQLRRYEHYYKRFHAHGVSHTAEREQLGPKVAARVRALEAHDSVLMKDAAWLADAHRSLLRCRQVLARSYVFAYYMFDAEETPTRPPPAAAAGGLISTLSMEQRQALFEDYQGQVEGNLERLSKLLATDELPEPEILQTRQHATNLVVTVEKHCEKMYGCIQDELLPMLLEPMSIVAYQPGGPSKASELNP</sequence>
<dbReference type="InterPro" id="IPR031127">
    <property type="entry name" value="E3_UB_ligase_RBR"/>
</dbReference>
<keyword evidence="17" id="KW-1185">Reference proteome</keyword>